<dbReference type="Proteomes" id="UP001176891">
    <property type="component" value="Unassembled WGS sequence"/>
</dbReference>
<evidence type="ECO:0000313" key="9">
    <source>
        <dbReference type="Proteomes" id="UP001176891"/>
    </source>
</evidence>
<dbReference type="Pfam" id="PF07980">
    <property type="entry name" value="SusD_RagB"/>
    <property type="match status" value="1"/>
</dbReference>
<evidence type="ECO:0000256" key="4">
    <source>
        <dbReference type="ARBA" id="ARBA00023136"/>
    </source>
</evidence>
<sequence length="483" mass="54920">MKNIHISIQNISRLFILIITLSSCSEDFLEVEVKGDFIATTTNEYDLLLNNIQLFSLESIDLDYAMSPEVCRIEPYNTSLLGLSKQPAFRWLPDIYEPEVQMPNVFGFTRHIYLYNKIINEVPNSVDGTESEKKRVEADARASRAWMYFQLINYFGKPYNPATASDDLGFPILTESDVTLTDFSRASVESVYNFMLDDLNKAIPYLSDLYHRTRMSNATARALLAKVHIFMGNYSEGLQELDEAFNLLQNSSLESGLYDYNITTQPGGIMQNFGFGPNEPVTIFNIENPLVKTSFNIDGGFFGELVISPEITALYGPTDIRLTNFFTSEAQVFSGLFLPPGFLRKQGKSNGYLGINIPDMYLLRAECKARTNDLSGAVEDVEFLRRHRMPIADAPIPTGLSQDDLIRYIVEEERIREFAVEGKEWFTTRRLSTDPLFSGKVYIHTLYDATGAPKETFTLTPERFVLKFNDNFMEQNPNIINNP</sequence>
<feature type="domain" description="SusD-like N-terminal" evidence="7">
    <location>
        <begin position="110"/>
        <end position="227"/>
    </location>
</feature>
<reference evidence="8" key="1">
    <citation type="submission" date="2023-07" db="EMBL/GenBank/DDBJ databases">
        <title>Two novel species in the genus Flavivirga.</title>
        <authorList>
            <person name="Kwon K."/>
        </authorList>
    </citation>
    <scope>NUCLEOTIDE SEQUENCE</scope>
    <source>
        <strain evidence="8">KACC 14157</strain>
    </source>
</reference>
<comment type="subcellular location">
    <subcellularLocation>
        <location evidence="1">Cell outer membrane</location>
    </subcellularLocation>
</comment>
<dbReference type="InterPro" id="IPR012944">
    <property type="entry name" value="SusD_RagB_dom"/>
</dbReference>
<evidence type="ECO:0000256" key="3">
    <source>
        <dbReference type="ARBA" id="ARBA00022729"/>
    </source>
</evidence>
<comment type="caution">
    <text evidence="8">The sequence shown here is derived from an EMBL/GenBank/DDBJ whole genome shotgun (WGS) entry which is preliminary data.</text>
</comment>
<evidence type="ECO:0000256" key="5">
    <source>
        <dbReference type="ARBA" id="ARBA00023237"/>
    </source>
</evidence>
<accession>A0ABT8X4L5</accession>
<comment type="similarity">
    <text evidence="2">Belongs to the SusD family.</text>
</comment>
<dbReference type="PROSITE" id="PS51257">
    <property type="entry name" value="PROKAR_LIPOPROTEIN"/>
    <property type="match status" value="1"/>
</dbReference>
<evidence type="ECO:0000313" key="8">
    <source>
        <dbReference type="EMBL" id="MDO5988920.1"/>
    </source>
</evidence>
<keyword evidence="5" id="KW-0998">Cell outer membrane</keyword>
<keyword evidence="9" id="KW-1185">Reference proteome</keyword>
<evidence type="ECO:0000259" key="6">
    <source>
        <dbReference type="Pfam" id="PF07980"/>
    </source>
</evidence>
<protein>
    <submittedName>
        <fullName evidence="8">RagB/SusD family nutrient uptake outer membrane protein</fullName>
    </submittedName>
</protein>
<keyword evidence="3" id="KW-0732">Signal</keyword>
<dbReference type="EMBL" id="JAUOEM010000005">
    <property type="protein sequence ID" value="MDO5988920.1"/>
    <property type="molecule type" value="Genomic_DNA"/>
</dbReference>
<name>A0ABT8X4L5_9FLAO</name>
<feature type="domain" description="RagB/SusD" evidence="6">
    <location>
        <begin position="357"/>
        <end position="482"/>
    </location>
</feature>
<dbReference type="RefSeq" id="WP_303283572.1">
    <property type="nucleotide sequence ID" value="NZ_BAABCZ010000004.1"/>
</dbReference>
<dbReference type="SUPFAM" id="SSF48452">
    <property type="entry name" value="TPR-like"/>
    <property type="match status" value="1"/>
</dbReference>
<dbReference type="InterPro" id="IPR011990">
    <property type="entry name" value="TPR-like_helical_dom_sf"/>
</dbReference>
<evidence type="ECO:0000259" key="7">
    <source>
        <dbReference type="Pfam" id="PF14322"/>
    </source>
</evidence>
<dbReference type="Pfam" id="PF14322">
    <property type="entry name" value="SusD-like_3"/>
    <property type="match status" value="1"/>
</dbReference>
<dbReference type="Gene3D" id="1.25.40.390">
    <property type="match status" value="1"/>
</dbReference>
<dbReference type="InterPro" id="IPR033985">
    <property type="entry name" value="SusD-like_N"/>
</dbReference>
<organism evidence="8 9">
    <name type="scientific">Flavivirga amylovorans</name>
    <dbReference type="NCBI Taxonomy" id="870486"/>
    <lineage>
        <taxon>Bacteria</taxon>
        <taxon>Pseudomonadati</taxon>
        <taxon>Bacteroidota</taxon>
        <taxon>Flavobacteriia</taxon>
        <taxon>Flavobacteriales</taxon>
        <taxon>Flavobacteriaceae</taxon>
        <taxon>Flavivirga</taxon>
    </lineage>
</organism>
<evidence type="ECO:0000256" key="1">
    <source>
        <dbReference type="ARBA" id="ARBA00004442"/>
    </source>
</evidence>
<evidence type="ECO:0000256" key="2">
    <source>
        <dbReference type="ARBA" id="ARBA00006275"/>
    </source>
</evidence>
<keyword evidence="4" id="KW-0472">Membrane</keyword>
<proteinExistence type="inferred from homology"/>
<gene>
    <name evidence="8" type="ORF">Q4Q39_16035</name>
</gene>